<organism evidence="1 2">
    <name type="scientific">Cytobacillus firmus DS1</name>
    <dbReference type="NCBI Taxonomy" id="1307436"/>
    <lineage>
        <taxon>Bacteria</taxon>
        <taxon>Bacillati</taxon>
        <taxon>Bacillota</taxon>
        <taxon>Bacilli</taxon>
        <taxon>Bacillales</taxon>
        <taxon>Bacillaceae</taxon>
        <taxon>Cytobacillus</taxon>
    </lineage>
</organism>
<dbReference type="EMBL" id="APVL01000027">
    <property type="protein sequence ID" value="EWG08899.1"/>
    <property type="molecule type" value="Genomic_DNA"/>
</dbReference>
<sequence>MDEALLSVLLEELKGTLRITWIDEDAELKKIIKRAEAYLQDLCSTSFDFSKEDQPKTLLLERCRYVYNNAADEFEKNFHHELSRLIFKVGIKQVVIEDGTV</sequence>
<dbReference type="OrthoDB" id="2362564at2"/>
<dbReference type="Pfam" id="PF05135">
    <property type="entry name" value="Phage_connect_1"/>
    <property type="match status" value="1"/>
</dbReference>
<name>W7LAP2_CYTFI</name>
<accession>W7LAP2</accession>
<reference evidence="2" key="1">
    <citation type="submission" date="2013-03" db="EMBL/GenBank/DDBJ databases">
        <title>Draft genome sequence of Bacillus firmus DS1.</title>
        <authorList>
            <person name="Peng D."/>
            <person name="Zhu L."/>
            <person name="Sun M."/>
        </authorList>
    </citation>
    <scope>NUCLEOTIDE SEQUENCE [LARGE SCALE GENOMIC DNA]</scope>
    <source>
        <strain evidence="2">DS1</strain>
    </source>
</reference>
<dbReference type="Proteomes" id="UP000019270">
    <property type="component" value="Unassembled WGS sequence"/>
</dbReference>
<dbReference type="PATRIC" id="fig|1307436.3.peg.4710"/>
<dbReference type="NCBIfam" id="TIGR01560">
    <property type="entry name" value="put_DNA_pack"/>
    <property type="match status" value="1"/>
</dbReference>
<proteinExistence type="predicted"/>
<reference evidence="1 2" key="2">
    <citation type="journal article" date="2016" name="Sci. Rep.">
        <title>A novel serine protease, Sep1, from Bacillus firmus DS-1 has nematicidal activity and degrades multiple intestinal-associated nematode proteins.</title>
        <authorList>
            <person name="Geng C."/>
            <person name="Nie X."/>
            <person name="Tang Z."/>
            <person name="Zhang Y."/>
            <person name="Lin J."/>
            <person name="Sun M."/>
            <person name="Peng D."/>
        </authorList>
    </citation>
    <scope>NUCLEOTIDE SEQUENCE [LARGE SCALE GENOMIC DNA]</scope>
    <source>
        <strain evidence="1 2">DS1</strain>
    </source>
</reference>
<dbReference type="AlphaFoldDB" id="W7LAP2"/>
<evidence type="ECO:0000313" key="1">
    <source>
        <dbReference type="EMBL" id="EWG08899.1"/>
    </source>
</evidence>
<gene>
    <name evidence="1" type="ORF">PBF_22083</name>
</gene>
<comment type="caution">
    <text evidence="1">The sequence shown here is derived from an EMBL/GenBank/DDBJ whole genome shotgun (WGS) entry which is preliminary data.</text>
</comment>
<evidence type="ECO:0000313" key="2">
    <source>
        <dbReference type="Proteomes" id="UP000019270"/>
    </source>
</evidence>
<protein>
    <submittedName>
        <fullName evidence="1">Gp6 protein</fullName>
    </submittedName>
</protein>
<dbReference type="InterPro" id="IPR021146">
    <property type="entry name" value="Phage_gp6-like_head-tail"/>
</dbReference>
<dbReference type="InterPro" id="IPR006450">
    <property type="entry name" value="Phage_HK97_gp6-like"/>
</dbReference>